<name>A0ACC3YI21_COLTU</name>
<evidence type="ECO:0000313" key="1">
    <source>
        <dbReference type="EMBL" id="KAL0931515.1"/>
    </source>
</evidence>
<reference evidence="1 2" key="1">
    <citation type="journal article" date="2020" name="Phytopathology">
        <title>Genome Sequence Resources of Colletotrichum truncatum, C. plurivorum, C. musicola, and C. sojae: Four Species Pathogenic to Soybean (Glycine max).</title>
        <authorList>
            <person name="Rogerio F."/>
            <person name="Boufleur T.R."/>
            <person name="Ciampi-Guillardi M."/>
            <person name="Sukno S.A."/>
            <person name="Thon M.R."/>
            <person name="Massola Junior N.S."/>
            <person name="Baroncelli R."/>
        </authorList>
    </citation>
    <scope>NUCLEOTIDE SEQUENCE [LARGE SCALE GENOMIC DNA]</scope>
    <source>
        <strain evidence="1 2">CMES1059</strain>
    </source>
</reference>
<keyword evidence="2" id="KW-1185">Reference proteome</keyword>
<sequence>MNPMTSQYGMTPPLAFGFGFAKLIRWQAGSAHRQQQQQQAVTTTDAPKTASQTLTWAGLVYCHPVSRLHARPT</sequence>
<dbReference type="Proteomes" id="UP000805649">
    <property type="component" value="Unassembled WGS sequence"/>
</dbReference>
<comment type="caution">
    <text evidence="1">The sequence shown here is derived from an EMBL/GenBank/DDBJ whole genome shotgun (WGS) entry which is preliminary data.</text>
</comment>
<evidence type="ECO:0000313" key="2">
    <source>
        <dbReference type="Proteomes" id="UP000805649"/>
    </source>
</evidence>
<protein>
    <submittedName>
        <fullName evidence="1">Uncharacterized protein</fullName>
    </submittedName>
</protein>
<organism evidence="1 2">
    <name type="scientific">Colletotrichum truncatum</name>
    <name type="common">Anthracnose fungus</name>
    <name type="synonym">Colletotrichum capsici</name>
    <dbReference type="NCBI Taxonomy" id="5467"/>
    <lineage>
        <taxon>Eukaryota</taxon>
        <taxon>Fungi</taxon>
        <taxon>Dikarya</taxon>
        <taxon>Ascomycota</taxon>
        <taxon>Pezizomycotina</taxon>
        <taxon>Sordariomycetes</taxon>
        <taxon>Hypocreomycetidae</taxon>
        <taxon>Glomerellales</taxon>
        <taxon>Glomerellaceae</taxon>
        <taxon>Colletotrichum</taxon>
        <taxon>Colletotrichum truncatum species complex</taxon>
    </lineage>
</organism>
<proteinExistence type="predicted"/>
<dbReference type="EMBL" id="VUJX02000010">
    <property type="protein sequence ID" value="KAL0931515.1"/>
    <property type="molecule type" value="Genomic_DNA"/>
</dbReference>
<gene>
    <name evidence="1" type="ORF">CTRU02_214250</name>
</gene>
<accession>A0ACC3YI21</accession>